<gene>
    <name evidence="2" type="ORF">BWR60_25150</name>
</gene>
<dbReference type="Pfam" id="PF13738">
    <property type="entry name" value="Pyr_redox_3"/>
    <property type="match status" value="1"/>
</dbReference>
<dbReference type="AlphaFoldDB" id="A0A211ZGJ2"/>
<dbReference type="Proteomes" id="UP000196655">
    <property type="component" value="Unassembled WGS sequence"/>
</dbReference>
<accession>A0A211ZGJ2</accession>
<dbReference type="PANTHER" id="PTHR43539">
    <property type="entry name" value="FLAVIN-BINDING MONOOXYGENASE-LIKE PROTEIN (AFU_ORTHOLOGUE AFUA_4G09220)"/>
    <property type="match status" value="1"/>
</dbReference>
<sequence length="460" mass="47865">MNRPLAASDRMALTAAPDLPIAIIGAGPVGLAAAVHLLGHGLEPVILEAGAQVGAAVRDWGHVPMFSPWGYSTDKAAVTLLRRHGWAAPEATGYPTGRDLAERYLDPLAATPEIAGRLRLGTRVTGIARAGIGKVRTAGREDRPFEVRFVDGSGREGRLFARAVIDASGTWSSPNPAGAGGLPVIGERAAAARIRYGMPDVLGRERQRYAGRRILVVGSGHSATGTLLDLADLAREVPGTRVVWAFRTADRSKLFGGGDADQLPRRGALGLRLRALADAGAFEILSPFTVDVIDAAGDGSLRVIGDQDGAERTVDVDELVVATGLRPDLSILGELWIDLDPALDCTRALAPLIDPNLHSCGTVRPHGAAELAQPEPGLFIIGMKAYGRAPTFLLATGHEQARSVAAHLAGDLEAAARVELDLPETGVCNGPGRTVAEAAEPASSCCGAAPEPAAAARCCR</sequence>
<evidence type="ECO:0000313" key="2">
    <source>
        <dbReference type="EMBL" id="OWJ64360.1"/>
    </source>
</evidence>
<organism evidence="2 3">
    <name type="scientific">Inquilinus limosus</name>
    <dbReference type="NCBI Taxonomy" id="171674"/>
    <lineage>
        <taxon>Bacteria</taxon>
        <taxon>Pseudomonadati</taxon>
        <taxon>Pseudomonadota</taxon>
        <taxon>Alphaproteobacteria</taxon>
        <taxon>Rhodospirillales</taxon>
        <taxon>Rhodospirillaceae</taxon>
        <taxon>Inquilinus</taxon>
    </lineage>
</organism>
<keyword evidence="1" id="KW-0560">Oxidoreductase</keyword>
<comment type="caution">
    <text evidence="2">The sequence shown here is derived from an EMBL/GenBank/DDBJ whole genome shotgun (WGS) entry which is preliminary data.</text>
</comment>
<protein>
    <submittedName>
        <fullName evidence="2">Flavoprotein</fullName>
    </submittedName>
</protein>
<dbReference type="SUPFAM" id="SSF51905">
    <property type="entry name" value="FAD/NAD(P)-binding domain"/>
    <property type="match status" value="1"/>
</dbReference>
<dbReference type="EMBL" id="NHON01000060">
    <property type="protein sequence ID" value="OWJ64360.1"/>
    <property type="molecule type" value="Genomic_DNA"/>
</dbReference>
<dbReference type="GO" id="GO:0004497">
    <property type="term" value="F:monooxygenase activity"/>
    <property type="evidence" value="ECO:0007669"/>
    <property type="project" value="TreeGrafter"/>
</dbReference>
<dbReference type="GO" id="GO:0050660">
    <property type="term" value="F:flavin adenine dinucleotide binding"/>
    <property type="evidence" value="ECO:0007669"/>
    <property type="project" value="TreeGrafter"/>
</dbReference>
<evidence type="ECO:0000313" key="3">
    <source>
        <dbReference type="Proteomes" id="UP000196655"/>
    </source>
</evidence>
<dbReference type="STRING" id="1122125.GCA_000423185_04909"/>
<name>A0A211ZGJ2_9PROT</name>
<dbReference type="PRINTS" id="PR00368">
    <property type="entry name" value="FADPNR"/>
</dbReference>
<keyword evidence="3" id="KW-1185">Reference proteome</keyword>
<dbReference type="Gene3D" id="3.50.50.60">
    <property type="entry name" value="FAD/NAD(P)-binding domain"/>
    <property type="match status" value="1"/>
</dbReference>
<dbReference type="InterPro" id="IPR036188">
    <property type="entry name" value="FAD/NAD-bd_sf"/>
</dbReference>
<dbReference type="InterPro" id="IPR050982">
    <property type="entry name" value="Auxin_biosynth/cation_transpt"/>
</dbReference>
<dbReference type="PRINTS" id="PR00411">
    <property type="entry name" value="PNDRDTASEI"/>
</dbReference>
<reference evidence="3" key="1">
    <citation type="submission" date="2017-05" db="EMBL/GenBank/DDBJ databases">
        <authorList>
            <person name="Macchi M."/>
            <person name="Festa S."/>
            <person name="Coppotelli B.M."/>
            <person name="Morelli I.S."/>
        </authorList>
    </citation>
    <scope>NUCLEOTIDE SEQUENCE [LARGE SCALE GENOMIC DNA]</scope>
    <source>
        <strain evidence="3">I</strain>
    </source>
</reference>
<proteinExistence type="predicted"/>
<dbReference type="PANTHER" id="PTHR43539:SF78">
    <property type="entry name" value="FLAVIN-CONTAINING MONOOXYGENASE"/>
    <property type="match status" value="1"/>
</dbReference>
<dbReference type="OrthoDB" id="7279140at2"/>
<evidence type="ECO:0000256" key="1">
    <source>
        <dbReference type="ARBA" id="ARBA00023002"/>
    </source>
</evidence>